<protein>
    <submittedName>
        <fullName evidence="4">Transcriptional regulator TetR family</fullName>
    </submittedName>
</protein>
<dbReference type="STRING" id="931626.Awo_c05170"/>
<dbReference type="AlphaFoldDB" id="H6LIE2"/>
<dbReference type="HOGENOM" id="CLU_103693_1_0_9"/>
<dbReference type="PROSITE" id="PS50977">
    <property type="entry name" value="HTH_TETR_2"/>
    <property type="match status" value="1"/>
</dbReference>
<reference evidence="5" key="1">
    <citation type="submission" date="2011-07" db="EMBL/GenBank/DDBJ databases">
        <title>Complete genome sequence of Acetobacterium woodii.</title>
        <authorList>
            <person name="Poehlein A."/>
            <person name="Schmidt S."/>
            <person name="Kaster A.-K."/>
            <person name="Goenrich M."/>
            <person name="Vollmers J."/>
            <person name="Thuermer A."/>
            <person name="Gottschalk G."/>
            <person name="Thauer R.K."/>
            <person name="Daniel R."/>
            <person name="Mueller V."/>
        </authorList>
    </citation>
    <scope>NUCLEOTIDE SEQUENCE [LARGE SCALE GENOMIC DNA]</scope>
    <source>
        <strain evidence="5">ATCC 29683 / DSM 1030 / JCM 2381 / KCTC 1655 / WB1</strain>
    </source>
</reference>
<feature type="DNA-binding region" description="H-T-H motif" evidence="2">
    <location>
        <begin position="27"/>
        <end position="46"/>
    </location>
</feature>
<dbReference type="InterPro" id="IPR001647">
    <property type="entry name" value="HTH_TetR"/>
</dbReference>
<proteinExistence type="predicted"/>
<dbReference type="EMBL" id="CP002987">
    <property type="protein sequence ID" value="AFA47316.1"/>
    <property type="molecule type" value="Genomic_DNA"/>
</dbReference>
<dbReference type="KEGG" id="awo:Awo_c05170"/>
<dbReference type="Proteomes" id="UP000007177">
    <property type="component" value="Chromosome"/>
</dbReference>
<name>H6LIE2_ACEWD</name>
<dbReference type="PRINTS" id="PR00455">
    <property type="entry name" value="HTHTETR"/>
</dbReference>
<evidence type="ECO:0000313" key="4">
    <source>
        <dbReference type="EMBL" id="AFA47316.1"/>
    </source>
</evidence>
<organism evidence="4 5">
    <name type="scientific">Acetobacterium woodii (strain ATCC 29683 / DSM 1030 / JCM 2381 / KCTC 1655 / WB1)</name>
    <dbReference type="NCBI Taxonomy" id="931626"/>
    <lineage>
        <taxon>Bacteria</taxon>
        <taxon>Bacillati</taxon>
        <taxon>Bacillota</taxon>
        <taxon>Clostridia</taxon>
        <taxon>Eubacteriales</taxon>
        <taxon>Eubacteriaceae</taxon>
        <taxon>Acetobacterium</taxon>
    </lineage>
</organism>
<dbReference type="SUPFAM" id="SSF46689">
    <property type="entry name" value="Homeodomain-like"/>
    <property type="match status" value="1"/>
</dbReference>
<keyword evidence="1 2" id="KW-0238">DNA-binding</keyword>
<accession>H6LIE2</accession>
<dbReference type="InterPro" id="IPR009057">
    <property type="entry name" value="Homeodomain-like_sf"/>
</dbReference>
<dbReference type="GO" id="GO:0003677">
    <property type="term" value="F:DNA binding"/>
    <property type="evidence" value="ECO:0007669"/>
    <property type="project" value="UniProtKB-UniRule"/>
</dbReference>
<evidence type="ECO:0000256" key="1">
    <source>
        <dbReference type="ARBA" id="ARBA00023125"/>
    </source>
</evidence>
<evidence type="ECO:0000259" key="3">
    <source>
        <dbReference type="PROSITE" id="PS50977"/>
    </source>
</evidence>
<dbReference type="eggNOG" id="COG1309">
    <property type="taxonomic scope" value="Bacteria"/>
</dbReference>
<sequence>MYMKNQKENILQVATKLFYEQGYKNTYLDQIAAICGITKPLITYYFKSKSNLAREVSERFLYEHKNRIALKLYLEYFKENPTDLQVSTAVEIRLYDMLHLYDPNVMRFVKEHADEKYEDTFSANKVRLYQIHDRRYGLNLTRCPDEISMIARAAIATSLSVKLAYANGEFNCSLEECLDYLTSAHFVLMHIDEKRINEIIEESKYILEMIPFEIKPYFQVI</sequence>
<feature type="domain" description="HTH tetR-type" evidence="3">
    <location>
        <begin position="4"/>
        <end position="64"/>
    </location>
</feature>
<evidence type="ECO:0000256" key="2">
    <source>
        <dbReference type="PROSITE-ProRule" id="PRU00335"/>
    </source>
</evidence>
<reference evidence="4 5" key="2">
    <citation type="journal article" date="2012" name="PLoS ONE">
        <title>An ancient pathway combining carbon dioxide fixation with the generation and utilization of a sodium ion gradient for ATP synthesis.</title>
        <authorList>
            <person name="Poehlein A."/>
            <person name="Schmidt S."/>
            <person name="Kaster A.K."/>
            <person name="Goenrich M."/>
            <person name="Vollmers J."/>
            <person name="Thurmer A."/>
            <person name="Bertsch J."/>
            <person name="Schuchmann K."/>
            <person name="Voigt B."/>
            <person name="Hecker M."/>
            <person name="Daniel R."/>
            <person name="Thauer R.K."/>
            <person name="Gottschalk G."/>
            <person name="Muller V."/>
        </authorList>
    </citation>
    <scope>NUCLEOTIDE SEQUENCE [LARGE SCALE GENOMIC DNA]</scope>
    <source>
        <strain evidence="5">ATCC 29683 / DSM 1030 / JCM 2381 / KCTC 1655 / WB1</strain>
    </source>
</reference>
<gene>
    <name evidence="4" type="ordered locus">Awo_c05170</name>
</gene>
<evidence type="ECO:0000313" key="5">
    <source>
        <dbReference type="Proteomes" id="UP000007177"/>
    </source>
</evidence>
<dbReference type="Gene3D" id="1.10.357.10">
    <property type="entry name" value="Tetracycline Repressor, domain 2"/>
    <property type="match status" value="1"/>
</dbReference>
<dbReference type="Pfam" id="PF00440">
    <property type="entry name" value="TetR_N"/>
    <property type="match status" value="1"/>
</dbReference>
<keyword evidence="5" id="KW-1185">Reference proteome</keyword>